<name>A0ABR6ULG3_9PSED</name>
<dbReference type="PANTHER" id="PTHR36251">
    <property type="entry name" value="FELS-1 PROPHAGE HOST SPECIFICITY PROTEIN-RELATED"/>
    <property type="match status" value="1"/>
</dbReference>
<feature type="domain" description="Tip attachment protein J central straight fiber" evidence="2">
    <location>
        <begin position="1030"/>
        <end position="1168"/>
    </location>
</feature>
<dbReference type="Pfam" id="PF24801">
    <property type="entry name" value="FNIII-A_GpJ"/>
    <property type="match status" value="1"/>
</dbReference>
<organism evidence="4 5">
    <name type="scientific">Pseudomonas tehranensis</name>
    <dbReference type="NCBI Taxonomy" id="2745502"/>
    <lineage>
        <taxon>Bacteria</taxon>
        <taxon>Pseudomonadati</taxon>
        <taxon>Pseudomonadota</taxon>
        <taxon>Gammaproteobacteria</taxon>
        <taxon>Pseudomonadales</taxon>
        <taxon>Pseudomonadaceae</taxon>
        <taxon>Pseudomonas</taxon>
    </lineage>
</organism>
<evidence type="ECO:0000259" key="2">
    <source>
        <dbReference type="Pfam" id="PF09327"/>
    </source>
</evidence>
<evidence type="ECO:0000256" key="1">
    <source>
        <dbReference type="SAM" id="MobiDB-lite"/>
    </source>
</evidence>
<dbReference type="Pfam" id="PF09327">
    <property type="entry name" value="Phage_Tail_Tip"/>
    <property type="match status" value="1"/>
</dbReference>
<dbReference type="InterPro" id="IPR036116">
    <property type="entry name" value="FN3_sf"/>
</dbReference>
<evidence type="ECO:0000313" key="4">
    <source>
        <dbReference type="EMBL" id="MBC3345455.1"/>
    </source>
</evidence>
<protein>
    <submittedName>
        <fullName evidence="4">DUF1983 domain-containing protein</fullName>
    </submittedName>
</protein>
<dbReference type="InterPro" id="IPR015406">
    <property type="entry name" value="GpJ_CSF"/>
</dbReference>
<dbReference type="PANTHER" id="PTHR36251:SF2">
    <property type="entry name" value="GIFSY-2 PROPHAGE HOST SPECIFICITY PROTEIN J, PHAGE LAMBDA"/>
    <property type="match status" value="1"/>
</dbReference>
<evidence type="ECO:0000259" key="3">
    <source>
        <dbReference type="Pfam" id="PF24801"/>
    </source>
</evidence>
<accession>A0ABR6ULG3</accession>
<sequence>MGAAQNIEIRGEKGGSSKPKSPTEASDSLRSTNVAKILIAVGEGEFEETPTAANIYLDNTPINDASGNINFPNVKWDWRSGSVDQTYIPGIPSVENETSLNIELRSDAAWVRSVTNIQLSAVRVRFAWPALQRQDDQGNIGGYRIEYAIDVATDGGAYQQVLTDAVDGKTTTRYERSKRVDLPEATTGWQIRVRRLTANQNSNKIADTMLIAGFTEVIDAKLRYPNTALLYIEFDAEQFTNIPAVTVRCKARKWQVPSNYDPISRTYTGTWDGSMKLAWTNNPAWITYGICIEDRFGLGKRIKTFMVDKWELYRIAQYCDQLVPDGLGGTEPRFLCDMNLQGKADAWTLLRDISGIYRGMTYWAQGQLIMQADMPRAQDFDYVFTRANVIDGKFSYGSASAKTRYTRALVSYDNPANNYDTDVIPFSDLDLQRRYGDRPTELSAIGCTRASEAQRRGKWAILSNNLDRTVTFKTGMEGVIPLPGHIIPVADSLLAGREIGGRISAVAGRVVTLDRDTLAKAGDRLIINLPGGRAEGRTVQSVAGRAVTVTVAYSEAPRAQHQWALDADDLAIPLYRVLRTRRTTEGDFEISALQYEPSKFAHIDTGARLEERPISMIPITVVPAPASVTVASTSSVVQGLAVATMTISWPAVEGAVAYDIEWRKDSGNWIKVQRTGSTNVDVVGIYAGAYVARVRAVSAFDISSIWRNSVLTDLKGKEGLPPAVSFLTTASLLFGIGLKWGFPAGAEDTQRTEIWYGPTNVLANATKLADLAYPQSDYSLQSLLAGTTFFFWARLVDRTGNIGPWYPVGNGVLGQASSNAGPILDLIKGQITETELGEDLLTEIEKIPGLQAQIDALDDILLYDPAKTYVKNDIVRQGQRLYQAKGPVPINTAPPNITYWLDVGQSVETANGLAQQVATNITDISEIDGVVTAQAKAFEALRASYRDDNGEGELADAIKGWTSTAAIAQETSVRASENEATARQLTTFDAQIAENSANLTTLEEVVATNQSATAQQISQLSTTVGSQQTAIQQNTSIINDVNGKVNANWSVKMQYNSGTGQYITAGVALGIENGPAGLQSQFLVSADRFAIVNTIAGGAVSVPFAVQGGQVFMNSAFIQDGSITMLKIGQALQSDNYVAGVQGWRLDKAGNLEFNGPAPGGGRLTMTNRAIKVYDQNGVKRVQLGDLSA</sequence>
<dbReference type="InterPro" id="IPR013783">
    <property type="entry name" value="Ig-like_fold"/>
</dbReference>
<feature type="region of interest" description="Disordered" evidence="1">
    <location>
        <begin position="1"/>
        <end position="29"/>
    </location>
</feature>
<evidence type="ECO:0000313" key="5">
    <source>
        <dbReference type="Proteomes" id="UP000617171"/>
    </source>
</evidence>
<comment type="caution">
    <text evidence="4">The sequence shown here is derived from an EMBL/GenBank/DDBJ whole genome shotgun (WGS) entry which is preliminary data.</text>
</comment>
<reference evidence="4 5" key="1">
    <citation type="journal article" date="2020" name="Microorganisms">
        <title>Reliable Identification of Environmental Pseudomonas Isolates Using the rpoD Gene.</title>
        <authorList>
            <consortium name="The Broad Institute Genome Sequencing Platform"/>
            <person name="Girard L."/>
            <person name="Lood C."/>
            <person name="Rokni-Zadeh H."/>
            <person name="van Noort V."/>
            <person name="Lavigne R."/>
            <person name="De Mot R."/>
        </authorList>
    </citation>
    <scope>NUCLEOTIDE SEQUENCE [LARGE SCALE GENOMIC DNA]</scope>
    <source>
        <strain evidence="4 5">SWRI196</strain>
    </source>
</reference>
<dbReference type="RefSeq" id="WP_186653675.1">
    <property type="nucleotide sequence ID" value="NZ_JABWQV010000003.1"/>
</dbReference>
<dbReference type="Proteomes" id="UP000617171">
    <property type="component" value="Unassembled WGS sequence"/>
</dbReference>
<dbReference type="Gene3D" id="2.60.40.10">
    <property type="entry name" value="Immunoglobulins"/>
    <property type="match status" value="1"/>
</dbReference>
<feature type="domain" description="Tip attachment protein J HDII-ins2" evidence="3">
    <location>
        <begin position="94"/>
        <end position="220"/>
    </location>
</feature>
<feature type="compositionally biased region" description="Polar residues" evidence="1">
    <location>
        <begin position="18"/>
        <end position="29"/>
    </location>
</feature>
<dbReference type="EMBL" id="JABWQV010000003">
    <property type="protein sequence ID" value="MBC3345455.1"/>
    <property type="molecule type" value="Genomic_DNA"/>
</dbReference>
<gene>
    <name evidence="4" type="ORF">HU811_02245</name>
</gene>
<proteinExistence type="predicted"/>
<dbReference type="InterPro" id="IPR053171">
    <property type="entry name" value="Viral_Tip_Attach_Protein"/>
</dbReference>
<keyword evidence="5" id="KW-1185">Reference proteome</keyword>
<dbReference type="InterPro" id="IPR055385">
    <property type="entry name" value="GpJ_HDII-ins2"/>
</dbReference>
<dbReference type="SUPFAM" id="SSF49265">
    <property type="entry name" value="Fibronectin type III"/>
    <property type="match status" value="1"/>
</dbReference>